<dbReference type="Gene3D" id="3.80.10.10">
    <property type="entry name" value="Ribonuclease Inhibitor"/>
    <property type="match status" value="3"/>
</dbReference>
<comment type="caution">
    <text evidence="5">The sequence shown here is derived from an EMBL/GenBank/DDBJ whole genome shotgun (WGS) entry which is preliminary data.</text>
</comment>
<keyword evidence="3" id="KW-0175">Coiled coil</keyword>
<dbReference type="FunFam" id="3.80.10.10:FF:000323">
    <property type="entry name" value="Leucine-rich repeat-containing protein 49 isoform 1"/>
    <property type="match status" value="1"/>
</dbReference>
<dbReference type="InterPro" id="IPR025875">
    <property type="entry name" value="Leu-rich_rpt_4"/>
</dbReference>
<feature type="region of interest" description="Disordered" evidence="4">
    <location>
        <begin position="36"/>
        <end position="90"/>
    </location>
</feature>
<feature type="region of interest" description="Disordered" evidence="4">
    <location>
        <begin position="109"/>
        <end position="129"/>
    </location>
</feature>
<dbReference type="SMART" id="SM00369">
    <property type="entry name" value="LRR_TYP"/>
    <property type="match status" value="5"/>
</dbReference>
<dbReference type="OrthoDB" id="1939344at2759"/>
<dbReference type="InterPro" id="IPR003591">
    <property type="entry name" value="Leu-rich_rpt_typical-subtyp"/>
</dbReference>
<evidence type="ECO:0000256" key="2">
    <source>
        <dbReference type="ARBA" id="ARBA00022737"/>
    </source>
</evidence>
<dbReference type="PROSITE" id="PS51450">
    <property type="entry name" value="LRR"/>
    <property type="match status" value="7"/>
</dbReference>
<dbReference type="Pfam" id="PF14580">
    <property type="entry name" value="LRR_9"/>
    <property type="match status" value="1"/>
</dbReference>
<dbReference type="Pfam" id="PF12799">
    <property type="entry name" value="LRR_4"/>
    <property type="match status" value="1"/>
</dbReference>
<feature type="region of interest" description="Disordered" evidence="4">
    <location>
        <begin position="465"/>
        <end position="529"/>
    </location>
</feature>
<feature type="compositionally biased region" description="Basic and acidic residues" evidence="4">
    <location>
        <begin position="503"/>
        <end position="521"/>
    </location>
</feature>
<feature type="compositionally biased region" description="Basic and acidic residues" evidence="4">
    <location>
        <begin position="116"/>
        <end position="129"/>
    </location>
</feature>
<feature type="compositionally biased region" description="Polar residues" evidence="4">
    <location>
        <begin position="487"/>
        <end position="497"/>
    </location>
</feature>
<reference evidence="5" key="1">
    <citation type="submission" date="2021-10" db="EMBL/GenBank/DDBJ databases">
        <title>Tropical sea cucumber genome reveals ecological adaptation and Cuvierian tubules defense mechanism.</title>
        <authorList>
            <person name="Chen T."/>
        </authorList>
    </citation>
    <scope>NUCLEOTIDE SEQUENCE</scope>
    <source>
        <strain evidence="5">Nanhai2018</strain>
        <tissue evidence="5">Muscle</tissue>
    </source>
</reference>
<dbReference type="InterPro" id="IPR001611">
    <property type="entry name" value="Leu-rich_rpt"/>
</dbReference>
<keyword evidence="1" id="KW-0433">Leucine-rich repeat</keyword>
<evidence type="ECO:0000313" key="5">
    <source>
        <dbReference type="EMBL" id="KAJ8029395.1"/>
    </source>
</evidence>
<dbReference type="SUPFAM" id="SSF52058">
    <property type="entry name" value="L domain-like"/>
    <property type="match status" value="1"/>
</dbReference>
<sequence length="817" mass="92774">MYTHNRSKTRATVSPKEVNLFGLQFSVQPTQSLIHERPSYSKQDEHPLRESSSSLRSGYDLPPSGRRSINPFSGDAPSHERQTLSPAQYHDSRPTLRNRQVHHPSQAYATQLSDLTSHEVNSKHSREGREDGVFQMRNNARQSHSAGLLQAKQQRSGLVPGDRVVFTESPSIPGVPIVYRSAEEKSTNPDRLNLDRRRLTICPILEGEDQLRLLNFQHNAIAKIEHLSNLRRLIFLDLYDNRIEVISGLSNLKSLRVLMLGKNRISKIENLKSLSKLDVLDLHGNQITHIENLNHLAELRVLNLAGNEISNVGNLNGLESLTELNLRRNKILTVNDVDSLLKLQRLFLSFNRISCFEDISCLADAPVLSEISLDGNPLCQDGNYRQTLIKSMFHLTLLDMKKISDEEKKMVSALSRKEEQKKREMNKIAALKEKRRIAINNAARQWEVTRGMAMAKTVRLQPGLILDMDERRKNDPMDSQDLDDSRPNSGDMSSARSSEVDISESRSRENSRLSTRLDSRKAKAPTPDLLANLTPESCHLAELEGSTLNLYGPGSLEALDKSWGVQAAGSINTIAFRFIDFDQIASHLHKIRLRFPNVLTICLGQCNLSSLPQLNAFATLRRLDHLSIEKEGNPLLQFTLWKPYLLFRLAHLSLKTINDEEIQPGDTLLAQRRFKPLATYTASQLPVTRLLALLGDSQRRQSQSLSESELKAKKQLMTEGEVSDDLVGKAGLLYFPESELQIKQRERLSKVNFSMNYINHLATQAIQMDQRQTTLEELWPEIFAEMVLQAVSEMWDVDAYRERVSQEFGLEQDWVKL</sequence>
<protein>
    <submittedName>
        <fullName evidence="5">Leucine-rich repeat-containing protein 49</fullName>
    </submittedName>
</protein>
<keyword evidence="2" id="KW-0677">Repeat</keyword>
<dbReference type="Proteomes" id="UP001152320">
    <property type="component" value="Chromosome 14"/>
</dbReference>
<accession>A0A9Q1BMK3</accession>
<evidence type="ECO:0000313" key="6">
    <source>
        <dbReference type="Proteomes" id="UP001152320"/>
    </source>
</evidence>
<organism evidence="5 6">
    <name type="scientific">Holothuria leucospilota</name>
    <name type="common">Black long sea cucumber</name>
    <name type="synonym">Mertensiothuria leucospilota</name>
    <dbReference type="NCBI Taxonomy" id="206669"/>
    <lineage>
        <taxon>Eukaryota</taxon>
        <taxon>Metazoa</taxon>
        <taxon>Echinodermata</taxon>
        <taxon>Eleutherozoa</taxon>
        <taxon>Echinozoa</taxon>
        <taxon>Holothuroidea</taxon>
        <taxon>Aspidochirotacea</taxon>
        <taxon>Aspidochirotida</taxon>
        <taxon>Holothuriidae</taxon>
        <taxon>Holothuria</taxon>
    </lineage>
</organism>
<dbReference type="PANTHER" id="PTHR45973:SF8">
    <property type="entry name" value="LEUCINE-RICH REPEAT-CONTAINING PROTEIN 49"/>
    <property type="match status" value="1"/>
</dbReference>
<proteinExistence type="predicted"/>
<keyword evidence="6" id="KW-1185">Reference proteome</keyword>
<dbReference type="SMART" id="SM00365">
    <property type="entry name" value="LRR_SD22"/>
    <property type="match status" value="7"/>
</dbReference>
<dbReference type="EMBL" id="JAIZAY010000014">
    <property type="protein sequence ID" value="KAJ8029395.1"/>
    <property type="molecule type" value="Genomic_DNA"/>
</dbReference>
<evidence type="ECO:0000256" key="4">
    <source>
        <dbReference type="SAM" id="MobiDB-lite"/>
    </source>
</evidence>
<dbReference type="AlphaFoldDB" id="A0A9Q1BMK3"/>
<feature type="coiled-coil region" evidence="3">
    <location>
        <begin position="403"/>
        <end position="441"/>
    </location>
</feature>
<gene>
    <name evidence="5" type="ORF">HOLleu_28774</name>
</gene>
<feature type="compositionally biased region" description="Basic and acidic residues" evidence="4">
    <location>
        <begin position="36"/>
        <end position="49"/>
    </location>
</feature>
<evidence type="ECO:0000256" key="3">
    <source>
        <dbReference type="SAM" id="Coils"/>
    </source>
</evidence>
<dbReference type="InterPro" id="IPR050576">
    <property type="entry name" value="Cilia_flagella_integrity"/>
</dbReference>
<dbReference type="PANTHER" id="PTHR45973">
    <property type="entry name" value="PROTEIN PHOSPHATASE 1 REGULATORY SUBUNIT SDS22-RELATED"/>
    <property type="match status" value="1"/>
</dbReference>
<evidence type="ECO:0000256" key="1">
    <source>
        <dbReference type="ARBA" id="ARBA00022614"/>
    </source>
</evidence>
<name>A0A9Q1BMK3_HOLLE</name>
<dbReference type="InterPro" id="IPR032675">
    <property type="entry name" value="LRR_dom_sf"/>
</dbReference>